<feature type="compositionally biased region" description="Acidic residues" evidence="1">
    <location>
        <begin position="43"/>
        <end position="58"/>
    </location>
</feature>
<dbReference type="KEGG" id="cmv:CMUST_15750"/>
<dbReference type="AlphaFoldDB" id="A0A0G3GVQ0"/>
<dbReference type="Proteomes" id="UP000035199">
    <property type="component" value="Chromosome"/>
</dbReference>
<evidence type="ECO:0000313" key="3">
    <source>
        <dbReference type="EMBL" id="AKK07438.1"/>
    </source>
</evidence>
<dbReference type="RefSeq" id="WP_047261491.1">
    <property type="nucleotide sequence ID" value="NZ_CP011542.1"/>
</dbReference>
<dbReference type="EMBL" id="CP011542">
    <property type="protein sequence ID" value="AKK05236.1"/>
    <property type="molecule type" value="Genomic_DNA"/>
</dbReference>
<dbReference type="OrthoDB" id="5126503at2"/>
<reference evidence="4" key="2">
    <citation type="submission" date="2015-05" db="EMBL/GenBank/DDBJ databases">
        <title>Complete genome sequence of Corynebacterium mustelae DSM 45274, isolated from various tissues of a male ferret with lethal sepsis.</title>
        <authorList>
            <person name="Ruckert C."/>
            <person name="Albersmeier A."/>
            <person name="Winkler A."/>
            <person name="Tauch A."/>
        </authorList>
    </citation>
    <scope>NUCLEOTIDE SEQUENCE [LARGE SCALE GENOMIC DNA]</scope>
    <source>
        <strain evidence="4">DSM 45274</strain>
        <plasmid evidence="4">Plasmid phiCmus45274</plasmid>
    </source>
</reference>
<keyword evidence="3" id="KW-0614">Plasmid</keyword>
<dbReference type="Proteomes" id="UP000035199">
    <property type="component" value="Plasmid phiCmus45274"/>
</dbReference>
<accession>A0A0G3GVQ0</accession>
<dbReference type="KEGG" id="cmv:CMUST_04470"/>
<geneLocation type="plasmid" evidence="3 4">
    <name>phiCmus45274</name>
</geneLocation>
<gene>
    <name evidence="2" type="ORF">CMUST_04470</name>
    <name evidence="3" type="ORF">CMUST_15750</name>
</gene>
<dbReference type="STRING" id="571915.CMUST_04470"/>
<sequence length="95" mass="9872">MARIRHDFVGSVLVHASSGSLFLVAGDELPDGVACDASLLEADSDTSDEVTPEAEPEAEPAAVEPEAEPEAEAEAEAEAAAPKVTPKRTRRASKT</sequence>
<proteinExistence type="predicted"/>
<feature type="compositionally biased region" description="Acidic residues" evidence="1">
    <location>
        <begin position="65"/>
        <end position="77"/>
    </location>
</feature>
<feature type="compositionally biased region" description="Basic residues" evidence="1">
    <location>
        <begin position="85"/>
        <end position="95"/>
    </location>
</feature>
<evidence type="ECO:0000313" key="4">
    <source>
        <dbReference type="Proteomes" id="UP000035199"/>
    </source>
</evidence>
<feature type="region of interest" description="Disordered" evidence="1">
    <location>
        <begin position="43"/>
        <end position="95"/>
    </location>
</feature>
<organism evidence="2 4">
    <name type="scientific">Corynebacterium mustelae</name>
    <dbReference type="NCBI Taxonomy" id="571915"/>
    <lineage>
        <taxon>Bacteria</taxon>
        <taxon>Bacillati</taxon>
        <taxon>Actinomycetota</taxon>
        <taxon>Actinomycetes</taxon>
        <taxon>Mycobacteriales</taxon>
        <taxon>Corynebacteriaceae</taxon>
        <taxon>Corynebacterium</taxon>
    </lineage>
</organism>
<dbReference type="PATRIC" id="fig|571915.4.peg.3379"/>
<protein>
    <submittedName>
        <fullName evidence="2">Uncharacterized protein</fullName>
    </submittedName>
</protein>
<reference evidence="2 4" key="1">
    <citation type="journal article" date="2015" name="Genome Announc.">
        <title>Complete Genome Sequence of the Type Strain Corynebacterium mustelae DSM 45274, Isolated from Various Tissues of a Male Ferret with Lethal Sepsis.</title>
        <authorList>
            <person name="Ruckert C."/>
            <person name="Eimer J."/>
            <person name="Winkler A."/>
            <person name="Tauch A."/>
        </authorList>
    </citation>
    <scope>NUCLEOTIDE SEQUENCE [LARGE SCALE GENOMIC DNA]</scope>
    <source>
        <strain evidence="2 4">DSM 45274</strain>
        <plasmid evidence="3">phiCmus45274</plasmid>
        <plasmid evidence="4">Plasmid phiCmus45274</plasmid>
    </source>
</reference>
<evidence type="ECO:0000256" key="1">
    <source>
        <dbReference type="SAM" id="MobiDB-lite"/>
    </source>
</evidence>
<keyword evidence="4" id="KW-1185">Reference proteome</keyword>
<dbReference type="EMBL" id="CP011544">
    <property type="protein sequence ID" value="AKK07438.1"/>
    <property type="molecule type" value="Genomic_DNA"/>
</dbReference>
<name>A0A0G3GVQ0_9CORY</name>
<evidence type="ECO:0000313" key="2">
    <source>
        <dbReference type="EMBL" id="AKK05236.1"/>
    </source>
</evidence>